<evidence type="ECO:0000259" key="6">
    <source>
        <dbReference type="Pfam" id="PF21162"/>
    </source>
</evidence>
<dbReference type="EC" id="1.5.5.1" evidence="5"/>
<keyword evidence="3 5" id="KW-0274">FAD</keyword>
<keyword evidence="5" id="KW-0813">Transport</keyword>
<dbReference type="SUPFAM" id="SSF51905">
    <property type="entry name" value="FAD/NAD(P)-binding domain"/>
    <property type="match status" value="1"/>
</dbReference>
<keyword evidence="4 5" id="KW-0560">Oxidoreductase</keyword>
<dbReference type="GO" id="GO:0004174">
    <property type="term" value="F:electron-transferring-flavoprotein dehydrogenase activity"/>
    <property type="evidence" value="ECO:0007669"/>
    <property type="project" value="UniProtKB-UniRule"/>
</dbReference>
<dbReference type="InParanoid" id="A0A6L2PRQ0"/>
<sequence>RGLSWLIRRYYSEQIFPKITTHYTIVPRTTDPRWKGVNMERYVDEADVLIVGGGPAGMSAAIRLKQLAVQNGKELRVCLVEKSAEIGGHILSGACIDPVALNELIPDWKEKGAPLDTPVTTDKFSILTATSSIPVPILPGFPLRNHGNYVVRLGHVVKWLGEQAEALGVELYPGYAASEVLYHEDGSVKGVATNDVGIAKDGSPKDNFERGMELHAKCTIFAEGCHGHLAKQLFQKFKLREKCEPQTYGIGLKEVWEVEPSKHRPGTVTHTVGWPLDRHTYGGSFLYHLNEPTPMVVVGFAVGLDYVNPYISPFREFQRFKHHQSIKPIFEGGKRIAYGARALNEGGFQSIPKLTFPGGCLVGCSAGFLNVPKIKGTHNAMKSGMLAAESAFEAIFDENSKSETVGLEPRSYEDKIRNSWVWSELKSVRNIRPSFHNPLGLYGGLLYSGISMLIRGKEPWTLSHG</sequence>
<dbReference type="PANTHER" id="PTHR10617">
    <property type="entry name" value="ELECTRON TRANSFER FLAVOPROTEIN-UBIQUINONE OXIDOREDUCTASE"/>
    <property type="match status" value="1"/>
</dbReference>
<dbReference type="GO" id="GO:0046872">
    <property type="term" value="F:metal ion binding"/>
    <property type="evidence" value="ECO:0007669"/>
    <property type="project" value="UniProtKB-KW"/>
</dbReference>
<feature type="non-terminal residue" evidence="7">
    <location>
        <position position="465"/>
    </location>
</feature>
<dbReference type="SUPFAM" id="SSF54373">
    <property type="entry name" value="FAD-linked reductases, C-terminal domain"/>
    <property type="match status" value="1"/>
</dbReference>
<evidence type="ECO:0000313" key="8">
    <source>
        <dbReference type="Proteomes" id="UP000502823"/>
    </source>
</evidence>
<dbReference type="GO" id="GO:0005743">
    <property type="term" value="C:mitochondrial inner membrane"/>
    <property type="evidence" value="ECO:0007669"/>
    <property type="project" value="TreeGrafter"/>
</dbReference>
<keyword evidence="5" id="KW-0411">Iron-sulfur</keyword>
<evidence type="ECO:0000256" key="2">
    <source>
        <dbReference type="ARBA" id="ARBA00022630"/>
    </source>
</evidence>
<dbReference type="InterPro" id="IPR036188">
    <property type="entry name" value="FAD/NAD-bd_sf"/>
</dbReference>
<dbReference type="PANTHER" id="PTHR10617:SF107">
    <property type="entry name" value="ELECTRON TRANSFER FLAVOPROTEIN-UBIQUINONE OXIDOREDUCTASE, MITOCHONDRIAL"/>
    <property type="match status" value="1"/>
</dbReference>
<keyword evidence="2 5" id="KW-0285">Flavoprotein</keyword>
<feature type="non-terminal residue" evidence="7">
    <location>
        <position position="1"/>
    </location>
</feature>
<dbReference type="InterPro" id="IPR049398">
    <property type="entry name" value="ETF-QO/FixC_UQ-bd"/>
</dbReference>
<dbReference type="GO" id="GO:0051539">
    <property type="term" value="F:4 iron, 4 sulfur cluster binding"/>
    <property type="evidence" value="ECO:0007669"/>
    <property type="project" value="UniProtKB-UniRule"/>
</dbReference>
<comment type="function">
    <text evidence="5">Accepts electrons from ETF and reduces ubiquinone.</text>
</comment>
<protein>
    <recommendedName>
        <fullName evidence="5">Electron transfer flavoprotein-ubiquinone oxidoreductase</fullName>
        <shortName evidence="5">ETF-QO</shortName>
        <ecNumber evidence="5">1.5.5.1</ecNumber>
    </recommendedName>
</protein>
<dbReference type="EMBL" id="BLKM01011461">
    <property type="protein sequence ID" value="GFG33268.1"/>
    <property type="molecule type" value="Genomic_DNA"/>
</dbReference>
<dbReference type="FunCoup" id="A0A6L2PRQ0">
    <property type="interactions" value="1616"/>
</dbReference>
<comment type="catalytic activity">
    <reaction evidence="5">
        <text>a ubiquinone + reduced [electron-transfer flavoprotein] = a ubiquinol + oxidized [electron-transfer flavoprotein] + H(+)</text>
        <dbReference type="Rhea" id="RHEA:24052"/>
        <dbReference type="Rhea" id="RHEA-COMP:9565"/>
        <dbReference type="Rhea" id="RHEA-COMP:9566"/>
        <dbReference type="Rhea" id="RHEA-COMP:10685"/>
        <dbReference type="Rhea" id="RHEA-COMP:10686"/>
        <dbReference type="ChEBI" id="CHEBI:15378"/>
        <dbReference type="ChEBI" id="CHEBI:16389"/>
        <dbReference type="ChEBI" id="CHEBI:17976"/>
        <dbReference type="ChEBI" id="CHEBI:57692"/>
        <dbReference type="ChEBI" id="CHEBI:58307"/>
        <dbReference type="EC" id="1.5.5.1"/>
    </reaction>
</comment>
<comment type="caution">
    <text evidence="7">The sequence shown here is derived from an EMBL/GenBank/DDBJ whole genome shotgun (WGS) entry which is preliminary data.</text>
</comment>
<dbReference type="Proteomes" id="UP000502823">
    <property type="component" value="Unassembled WGS sequence"/>
</dbReference>
<dbReference type="Pfam" id="PF21162">
    <property type="entry name" value="ETFQO_UQ-bd"/>
    <property type="match status" value="1"/>
</dbReference>
<keyword evidence="5" id="KW-0830">Ubiquinone</keyword>
<organism evidence="7 8">
    <name type="scientific">Coptotermes formosanus</name>
    <name type="common">Formosan subterranean termite</name>
    <dbReference type="NCBI Taxonomy" id="36987"/>
    <lineage>
        <taxon>Eukaryota</taxon>
        <taxon>Metazoa</taxon>
        <taxon>Ecdysozoa</taxon>
        <taxon>Arthropoda</taxon>
        <taxon>Hexapoda</taxon>
        <taxon>Insecta</taxon>
        <taxon>Pterygota</taxon>
        <taxon>Neoptera</taxon>
        <taxon>Polyneoptera</taxon>
        <taxon>Dictyoptera</taxon>
        <taxon>Blattodea</taxon>
        <taxon>Blattoidea</taxon>
        <taxon>Termitoidae</taxon>
        <taxon>Rhinotermitidae</taxon>
        <taxon>Coptotermes</taxon>
    </lineage>
</organism>
<evidence type="ECO:0000313" key="7">
    <source>
        <dbReference type="EMBL" id="GFG33268.1"/>
    </source>
</evidence>
<dbReference type="OrthoDB" id="437331at2759"/>
<name>A0A6L2PRQ0_COPFO</name>
<dbReference type="Gene3D" id="3.30.9.90">
    <property type="match status" value="1"/>
</dbReference>
<comment type="cofactor">
    <cofactor evidence="1 5">
        <name>FAD</name>
        <dbReference type="ChEBI" id="CHEBI:57692"/>
    </cofactor>
</comment>
<reference evidence="8" key="1">
    <citation type="submission" date="2020-01" db="EMBL/GenBank/DDBJ databases">
        <title>Draft genome sequence of the Termite Coptotermes fromosanus.</title>
        <authorList>
            <person name="Itakura S."/>
            <person name="Yosikawa Y."/>
            <person name="Umezawa K."/>
        </authorList>
    </citation>
    <scope>NUCLEOTIDE SEQUENCE [LARGE SCALE GENOMIC DNA]</scope>
</reference>
<dbReference type="Pfam" id="PF13450">
    <property type="entry name" value="NAD_binding_8"/>
    <property type="match status" value="1"/>
</dbReference>
<gene>
    <name evidence="7" type="ORF">Cfor_04005</name>
</gene>
<accession>A0A6L2PRQ0</accession>
<dbReference type="PRINTS" id="PR00411">
    <property type="entry name" value="PNDRDTASEI"/>
</dbReference>
<dbReference type="Gene3D" id="3.50.50.60">
    <property type="entry name" value="FAD/NAD(P)-binding domain"/>
    <property type="match status" value="1"/>
</dbReference>
<evidence type="ECO:0000256" key="1">
    <source>
        <dbReference type="ARBA" id="ARBA00001974"/>
    </source>
</evidence>
<feature type="domain" description="ETF-QO/FixC ubiquinone-binding" evidence="6">
    <location>
        <begin position="248"/>
        <end position="343"/>
    </location>
</feature>
<dbReference type="InterPro" id="IPR040156">
    <property type="entry name" value="ETF-QO"/>
</dbReference>
<evidence type="ECO:0000256" key="3">
    <source>
        <dbReference type="ARBA" id="ARBA00022827"/>
    </source>
</evidence>
<evidence type="ECO:0000256" key="5">
    <source>
        <dbReference type="RuleBase" id="RU366068"/>
    </source>
</evidence>
<keyword evidence="5" id="KW-0408">Iron</keyword>
<comment type="cofactor">
    <cofactor evidence="5">
        <name>[4Fe-4S] cluster</name>
        <dbReference type="ChEBI" id="CHEBI:49883"/>
    </cofactor>
    <text evidence="5">Binds 1 [4Fe-4S] cluster.</text>
</comment>
<proteinExistence type="predicted"/>
<keyword evidence="8" id="KW-1185">Reference proteome</keyword>
<keyword evidence="5" id="KW-0479">Metal-binding</keyword>
<evidence type="ECO:0000256" key="4">
    <source>
        <dbReference type="ARBA" id="ARBA00023002"/>
    </source>
</evidence>
<keyword evidence="5" id="KW-0249">Electron transport</keyword>
<dbReference type="AlphaFoldDB" id="A0A6L2PRQ0"/>